<dbReference type="GO" id="GO:0016491">
    <property type="term" value="F:oxidoreductase activity"/>
    <property type="evidence" value="ECO:0007669"/>
    <property type="project" value="UniProtKB-KW"/>
</dbReference>
<dbReference type="InterPro" id="IPR026992">
    <property type="entry name" value="DIOX_N"/>
</dbReference>
<dbReference type="InterPro" id="IPR044861">
    <property type="entry name" value="IPNS-like_FE2OG_OXY"/>
</dbReference>
<gene>
    <name evidence="3" type="ORF">TrCOL_g10730</name>
</gene>
<accession>A0A9W7G4B5</accession>
<reference evidence="4" key="1">
    <citation type="journal article" date="2023" name="Commun. Biol.">
        <title>Genome analysis of Parmales, the sister group of diatoms, reveals the evolutionary specialization of diatoms from phago-mixotrophs to photoautotrophs.</title>
        <authorList>
            <person name="Ban H."/>
            <person name="Sato S."/>
            <person name="Yoshikawa S."/>
            <person name="Yamada K."/>
            <person name="Nakamura Y."/>
            <person name="Ichinomiya M."/>
            <person name="Sato N."/>
            <person name="Blanc-Mathieu R."/>
            <person name="Endo H."/>
            <person name="Kuwata A."/>
            <person name="Ogata H."/>
        </authorList>
    </citation>
    <scope>NUCLEOTIDE SEQUENCE [LARGE SCALE GENOMIC DNA]</scope>
</reference>
<dbReference type="AlphaFoldDB" id="A0A9W7G4B5"/>
<evidence type="ECO:0000313" key="4">
    <source>
        <dbReference type="Proteomes" id="UP001165065"/>
    </source>
</evidence>
<keyword evidence="1" id="KW-0560">Oxidoreductase</keyword>
<dbReference type="Proteomes" id="UP001165065">
    <property type="component" value="Unassembled WGS sequence"/>
</dbReference>
<dbReference type="PANTHER" id="PTHR47990">
    <property type="entry name" value="2-OXOGLUTARATE (2OG) AND FE(II)-DEPENDENT OXYGENASE SUPERFAMILY PROTEIN-RELATED"/>
    <property type="match status" value="1"/>
</dbReference>
<dbReference type="Gene3D" id="2.60.120.330">
    <property type="entry name" value="B-lactam Antibiotic, Isopenicillin N Synthase, Chain"/>
    <property type="match status" value="1"/>
</dbReference>
<dbReference type="Pfam" id="PF14226">
    <property type="entry name" value="DIOX_N"/>
    <property type="match status" value="1"/>
</dbReference>
<keyword evidence="4" id="KW-1185">Reference proteome</keyword>
<organism evidence="3 4">
    <name type="scientific">Triparma columacea</name>
    <dbReference type="NCBI Taxonomy" id="722753"/>
    <lineage>
        <taxon>Eukaryota</taxon>
        <taxon>Sar</taxon>
        <taxon>Stramenopiles</taxon>
        <taxon>Ochrophyta</taxon>
        <taxon>Bolidophyceae</taxon>
        <taxon>Parmales</taxon>
        <taxon>Triparmaceae</taxon>
        <taxon>Triparma</taxon>
    </lineage>
</organism>
<evidence type="ECO:0000259" key="2">
    <source>
        <dbReference type="PROSITE" id="PS51471"/>
    </source>
</evidence>
<dbReference type="GO" id="GO:0046872">
    <property type="term" value="F:metal ion binding"/>
    <property type="evidence" value="ECO:0007669"/>
    <property type="project" value="UniProtKB-KW"/>
</dbReference>
<dbReference type="SUPFAM" id="SSF51197">
    <property type="entry name" value="Clavaminate synthase-like"/>
    <property type="match status" value="1"/>
</dbReference>
<comment type="similarity">
    <text evidence="1">Belongs to the iron/ascorbate-dependent oxidoreductase family.</text>
</comment>
<dbReference type="PROSITE" id="PS51471">
    <property type="entry name" value="FE2OG_OXY"/>
    <property type="match status" value="1"/>
</dbReference>
<comment type="caution">
    <text evidence="3">The sequence shown here is derived from an EMBL/GenBank/DDBJ whole genome shotgun (WGS) entry which is preliminary data.</text>
</comment>
<dbReference type="InterPro" id="IPR050231">
    <property type="entry name" value="Iron_ascorbate_oxido_reductase"/>
</dbReference>
<evidence type="ECO:0000313" key="3">
    <source>
        <dbReference type="EMBL" id="GMI31603.1"/>
    </source>
</evidence>
<feature type="domain" description="Fe2OG dioxygenase" evidence="2">
    <location>
        <begin position="135"/>
        <end position="245"/>
    </location>
</feature>
<sequence>MVITSHGVPEAVVSDAWKSVGEFFDLEESEKEKLSNMSADYPYGYEKGEVLAAGKDKEKGKALSTAPDIKETFTIGPNNPASGMPAPIMPSTPANFEAHYAAYYAAMEDLADTLLESFALGLDLPEDWFKSKTDHHLSALRSLNYPDQAGMTPEPGQLRAGAHTDYGSLTILKSGGPGLQVAKDVDGEPSWVNVPHVPSGFVINLGDLMRRWTNDRWSSTLHRVVNPPQDGRNHRRQSIAFFHNINGDEVVKTIPSCLDNGESKYEPIVAKDFLMMKHLASVKGVIEEKEEL</sequence>
<protein>
    <recommendedName>
        <fullName evidence="2">Fe2OG dioxygenase domain-containing protein</fullName>
    </recommendedName>
</protein>
<evidence type="ECO:0000256" key="1">
    <source>
        <dbReference type="RuleBase" id="RU003682"/>
    </source>
</evidence>
<dbReference type="Pfam" id="PF03171">
    <property type="entry name" value="2OG-FeII_Oxy"/>
    <property type="match status" value="1"/>
</dbReference>
<name>A0A9W7G4B5_9STRA</name>
<keyword evidence="1" id="KW-0479">Metal-binding</keyword>
<keyword evidence="1" id="KW-0408">Iron</keyword>
<dbReference type="EMBL" id="BRYA01000748">
    <property type="protein sequence ID" value="GMI31603.1"/>
    <property type="molecule type" value="Genomic_DNA"/>
</dbReference>
<dbReference type="InterPro" id="IPR027443">
    <property type="entry name" value="IPNS-like_sf"/>
</dbReference>
<dbReference type="OrthoDB" id="288590at2759"/>
<dbReference type="InterPro" id="IPR005123">
    <property type="entry name" value="Oxoglu/Fe-dep_dioxygenase_dom"/>
</dbReference>
<proteinExistence type="inferred from homology"/>